<dbReference type="Gene3D" id="1.20.58.100">
    <property type="entry name" value="Fumarate reductase/succinate dehydrogenase flavoprotein-like, C-terminal domain"/>
    <property type="match status" value="1"/>
</dbReference>
<dbReference type="InterPro" id="IPR036188">
    <property type="entry name" value="FAD/NAD-bd_sf"/>
</dbReference>
<dbReference type="Gene3D" id="3.90.700.10">
    <property type="entry name" value="Succinate dehydrogenase/fumarate reductase flavoprotein, catalytic domain"/>
    <property type="match status" value="1"/>
</dbReference>
<gene>
    <name evidence="6" type="ORF">LJ656_24530</name>
</gene>
<accession>A0ABS8K0S1</accession>
<protein>
    <submittedName>
        <fullName evidence="6">FAD-binding protein</fullName>
    </submittedName>
</protein>
<evidence type="ECO:0000256" key="1">
    <source>
        <dbReference type="ARBA" id="ARBA00001974"/>
    </source>
</evidence>
<keyword evidence="2" id="KW-0285">Flavoprotein</keyword>
<proteinExistence type="predicted"/>
<dbReference type="PRINTS" id="PR00411">
    <property type="entry name" value="PNDRDTASEI"/>
</dbReference>
<evidence type="ECO:0000259" key="4">
    <source>
        <dbReference type="Pfam" id="PF00890"/>
    </source>
</evidence>
<dbReference type="InterPro" id="IPR003953">
    <property type="entry name" value="FAD-dep_OxRdtase_2_FAD-bd"/>
</dbReference>
<evidence type="ECO:0000313" key="7">
    <source>
        <dbReference type="Proteomes" id="UP001431019"/>
    </source>
</evidence>
<dbReference type="PIRSF" id="PIRSF000171">
    <property type="entry name" value="SDHA_APRA_LASPO"/>
    <property type="match status" value="1"/>
</dbReference>
<evidence type="ECO:0000256" key="3">
    <source>
        <dbReference type="ARBA" id="ARBA00023002"/>
    </source>
</evidence>
<dbReference type="SUPFAM" id="SSF51905">
    <property type="entry name" value="FAD/NAD(P)-binding domain"/>
    <property type="match status" value="1"/>
</dbReference>
<dbReference type="Pfam" id="PF02910">
    <property type="entry name" value="Succ_DH_flav_C"/>
    <property type="match status" value="1"/>
</dbReference>
<reference evidence="6 7" key="1">
    <citation type="submission" date="2021-11" db="EMBL/GenBank/DDBJ databases">
        <authorList>
            <person name="Oh E.-T."/>
            <person name="Kim S.-B."/>
        </authorList>
    </citation>
    <scope>NUCLEOTIDE SEQUENCE [LARGE SCALE GENOMIC DNA]</scope>
    <source>
        <strain evidence="6 7">MMS20-SJTR3</strain>
    </source>
</reference>
<dbReference type="Proteomes" id="UP001431019">
    <property type="component" value="Unassembled WGS sequence"/>
</dbReference>
<comment type="caution">
    <text evidence="6">The sequence shown here is derived from an EMBL/GenBank/DDBJ whole genome shotgun (WGS) entry which is preliminary data.</text>
</comment>
<dbReference type="PRINTS" id="PR00368">
    <property type="entry name" value="FADPNR"/>
</dbReference>
<feature type="domain" description="Fumarate reductase/succinate dehydrogenase flavoprotein-like C-terminal" evidence="5">
    <location>
        <begin position="466"/>
        <end position="558"/>
    </location>
</feature>
<evidence type="ECO:0000313" key="6">
    <source>
        <dbReference type="EMBL" id="MCC8395755.1"/>
    </source>
</evidence>
<keyword evidence="7" id="KW-1185">Reference proteome</keyword>
<dbReference type="InterPro" id="IPR015939">
    <property type="entry name" value="Fum_Rdtase/Succ_DH_flav-like_C"/>
</dbReference>
<dbReference type="PANTHER" id="PTHR11632">
    <property type="entry name" value="SUCCINATE DEHYDROGENASE 2 FLAVOPROTEIN SUBUNIT"/>
    <property type="match status" value="1"/>
</dbReference>
<comment type="cofactor">
    <cofactor evidence="1">
        <name>FAD</name>
        <dbReference type="ChEBI" id="CHEBI:57692"/>
    </cofactor>
</comment>
<feature type="domain" description="FAD-dependent oxidoreductase 2 FAD-binding" evidence="4">
    <location>
        <begin position="20"/>
        <end position="412"/>
    </location>
</feature>
<dbReference type="Gene3D" id="3.50.50.60">
    <property type="entry name" value="FAD/NAD(P)-binding domain"/>
    <property type="match status" value="1"/>
</dbReference>
<dbReference type="InterPro" id="IPR030664">
    <property type="entry name" value="SdhA/FrdA/AprA"/>
</dbReference>
<sequence>MTAVRTLEKFGFGVDYAQADVVVVGGGGAASRAAVSAAQAGAKVLMLAKAPVGQGGSTVHGASEIMSMGASGYGSPDDSAAVHYEDTMRPAAGFIDRELVRVLAEDAPKRIADLIELGVPFDRVADGYKLIRSDFGSYARALGVQGKTGKAFVSALAGQARKLGVQTRQPAALIDLLRDSTGRVSGVVAMDVASRRLLVVSAGAVVLGTGGAHGLFSQQVSTAEMTGDGQAICFRHGAELVNMEFHQFGPAMVHPYVQLFSKSCFILHPKMLNRNGHEFLPDYLPAGVTPEAAMNEKVFPFTISNESRYIDIAIATEIAQGRGTERGAVHFSFADIAEDRLAATIPNTMRWMRAKGLDPKRDLLEVGIAFQCLNGGVRMTNTDAMSTIEGLFVIGELAGGVRGPDRPGGNSLAEGQVFGHRAGVGAAAFARGSAAPGSSDVAPLAQRLETALKPNASFDARRIASDLRAAMQAHCLVEKTESGLNLALAAARDARDALAEGGGATPPQVLDALTIDNMATTAELIVQACIERRESRSSHYRTDCPERDDAHFGHALTLTRGEADPFRLVFDVLDYPRAELTDGSHSQVANHG</sequence>
<dbReference type="Pfam" id="PF00890">
    <property type="entry name" value="FAD_binding_2"/>
    <property type="match status" value="1"/>
</dbReference>
<keyword evidence="3" id="KW-0560">Oxidoreductase</keyword>
<dbReference type="PANTHER" id="PTHR11632:SF51">
    <property type="entry name" value="SUCCINATE DEHYDROGENASE [UBIQUINONE] FLAVOPROTEIN SUBUNIT, MITOCHONDRIAL"/>
    <property type="match status" value="1"/>
</dbReference>
<organism evidence="6 7">
    <name type="scientific">Paraburkholderia sejongensis</name>
    <dbReference type="NCBI Taxonomy" id="2886946"/>
    <lineage>
        <taxon>Bacteria</taxon>
        <taxon>Pseudomonadati</taxon>
        <taxon>Pseudomonadota</taxon>
        <taxon>Betaproteobacteria</taxon>
        <taxon>Burkholderiales</taxon>
        <taxon>Burkholderiaceae</taxon>
        <taxon>Paraburkholderia</taxon>
    </lineage>
</organism>
<dbReference type="RefSeq" id="WP_230512112.1">
    <property type="nucleotide sequence ID" value="NZ_JAJITD010000013.1"/>
</dbReference>
<evidence type="ECO:0000256" key="2">
    <source>
        <dbReference type="ARBA" id="ARBA00022630"/>
    </source>
</evidence>
<name>A0ABS8K0S1_9BURK</name>
<dbReference type="InterPro" id="IPR027477">
    <property type="entry name" value="Succ_DH/fumarate_Rdtase_cat_sf"/>
</dbReference>
<evidence type="ECO:0000259" key="5">
    <source>
        <dbReference type="Pfam" id="PF02910"/>
    </source>
</evidence>
<dbReference type="EMBL" id="JAJITD010000013">
    <property type="protein sequence ID" value="MCC8395755.1"/>
    <property type="molecule type" value="Genomic_DNA"/>
</dbReference>
<dbReference type="InterPro" id="IPR037099">
    <property type="entry name" value="Fum_R/Succ_DH_flav-like_C_sf"/>
</dbReference>
<dbReference type="SUPFAM" id="SSF46977">
    <property type="entry name" value="Succinate dehydrogenase/fumarate reductase flavoprotein C-terminal domain"/>
    <property type="match status" value="1"/>
</dbReference>